<proteinExistence type="predicted"/>
<dbReference type="InterPro" id="IPR009901">
    <property type="entry name" value="Phage_VT1-Sakai_H0025"/>
</dbReference>
<evidence type="ECO:0000313" key="1">
    <source>
        <dbReference type="EMBL" id="KRG54100.1"/>
    </source>
</evidence>
<dbReference type="Proteomes" id="UP000050902">
    <property type="component" value="Unassembled WGS sequence"/>
</dbReference>
<dbReference type="Pfam" id="PF07278">
    <property type="entry name" value="DUF1441"/>
    <property type="match status" value="1"/>
</dbReference>
<reference evidence="1 2" key="1">
    <citation type="submission" date="2015-05" db="EMBL/GenBank/DDBJ databases">
        <title>Genome sequencing and analysis of members of genus Stenotrophomonas.</title>
        <authorList>
            <person name="Patil P.P."/>
            <person name="Midha S."/>
            <person name="Patil P.B."/>
        </authorList>
    </citation>
    <scope>NUCLEOTIDE SEQUENCE [LARGE SCALE GENOMIC DNA]</scope>
    <source>
        <strain evidence="1 2">DSM 12575</strain>
    </source>
</reference>
<keyword evidence="2" id="KW-1185">Reference proteome</keyword>
<dbReference type="RefSeq" id="WP_057505408.1">
    <property type="nucleotide sequence ID" value="NZ_LDJG01000036.1"/>
</dbReference>
<sequence>MADIHEFSQGWSIGRLAEEFRMDRRTASKRLKEAGIPPLAKRGGHDVYRLADAAAALVDPIAQGAGADAVVDPRDLPPMERRAYYQSENERLKVESTIGQLVPAAEVEADYADLVKKVVQFFDTLPDVLERKAGLTPDQVVKVQDECDRVRQSMYEGITDDDVRDSA</sequence>
<organism evidence="1 2">
    <name type="scientific">Stenotrophomonas nitritireducens</name>
    <dbReference type="NCBI Taxonomy" id="83617"/>
    <lineage>
        <taxon>Bacteria</taxon>
        <taxon>Pseudomonadati</taxon>
        <taxon>Pseudomonadota</taxon>
        <taxon>Gammaproteobacteria</taxon>
        <taxon>Lysobacterales</taxon>
        <taxon>Lysobacteraceae</taxon>
        <taxon>Stenotrophomonas</taxon>
    </lineage>
</organism>
<name>A0ABR5NFQ2_9GAMM</name>
<comment type="caution">
    <text evidence="1">The sequence shown here is derived from an EMBL/GenBank/DDBJ whole genome shotgun (WGS) entry which is preliminary data.</text>
</comment>
<gene>
    <name evidence="1" type="ORF">ABB22_16945</name>
</gene>
<protein>
    <submittedName>
        <fullName evidence="1">Terminase small subunit</fullName>
    </submittedName>
</protein>
<dbReference type="EMBL" id="LDJG01000036">
    <property type="protein sequence ID" value="KRG54100.1"/>
    <property type="molecule type" value="Genomic_DNA"/>
</dbReference>
<accession>A0ABR5NFQ2</accession>
<evidence type="ECO:0000313" key="2">
    <source>
        <dbReference type="Proteomes" id="UP000050902"/>
    </source>
</evidence>